<dbReference type="PANTHER" id="PTHR19332:SF10">
    <property type="entry name" value="PEROXIN-13"/>
    <property type="match status" value="1"/>
</dbReference>
<feature type="region of interest" description="Disordered" evidence="1">
    <location>
        <begin position="222"/>
        <end position="263"/>
    </location>
</feature>
<dbReference type="AlphaFoldDB" id="A0A067LI52"/>
<dbReference type="PANTHER" id="PTHR19332">
    <property type="entry name" value="PEROXISOMAL MEMBRANE PROTEIN PEX13"/>
    <property type="match status" value="1"/>
</dbReference>
<dbReference type="EMBL" id="KK914257">
    <property type="protein sequence ID" value="KDP43909.1"/>
    <property type="molecule type" value="Genomic_DNA"/>
</dbReference>
<accession>A0A067LI52</accession>
<dbReference type="InterPro" id="IPR035463">
    <property type="entry name" value="Pex13"/>
</dbReference>
<dbReference type="GO" id="GO:0005778">
    <property type="term" value="C:peroxisomal membrane"/>
    <property type="evidence" value="ECO:0007669"/>
    <property type="project" value="TreeGrafter"/>
</dbReference>
<proteinExistence type="predicted"/>
<feature type="compositionally biased region" description="Polar residues" evidence="1">
    <location>
        <begin position="238"/>
        <end position="251"/>
    </location>
</feature>
<protein>
    <submittedName>
        <fullName evidence="2">Uncharacterized protein</fullName>
    </submittedName>
</protein>
<evidence type="ECO:0000256" key="1">
    <source>
        <dbReference type="SAM" id="MobiDB-lite"/>
    </source>
</evidence>
<reference evidence="2 3" key="1">
    <citation type="journal article" date="2014" name="PLoS ONE">
        <title>Global Analysis of Gene Expression Profiles in Physic Nut (Jatropha curcas L.) Seedlings Exposed to Salt Stress.</title>
        <authorList>
            <person name="Zhang L."/>
            <person name="Zhang C."/>
            <person name="Wu P."/>
            <person name="Chen Y."/>
            <person name="Li M."/>
            <person name="Jiang H."/>
            <person name="Wu G."/>
        </authorList>
    </citation>
    <scope>NUCLEOTIDE SEQUENCE [LARGE SCALE GENOMIC DNA]</scope>
    <source>
        <strain evidence="3">cv. GZQX0401</strain>
        <tissue evidence="2">Young leaves</tissue>
    </source>
</reference>
<feature type="compositionally biased region" description="Pro residues" evidence="1">
    <location>
        <begin position="225"/>
        <end position="236"/>
    </location>
</feature>
<feature type="region of interest" description="Disordered" evidence="1">
    <location>
        <begin position="1"/>
        <end position="46"/>
    </location>
</feature>
<evidence type="ECO:0000313" key="2">
    <source>
        <dbReference type="EMBL" id="KDP43909.1"/>
    </source>
</evidence>
<dbReference type="GO" id="GO:0016560">
    <property type="term" value="P:protein import into peroxisome matrix, docking"/>
    <property type="evidence" value="ECO:0007669"/>
    <property type="project" value="InterPro"/>
</dbReference>
<feature type="compositionally biased region" description="Pro residues" evidence="1">
    <location>
        <begin position="1"/>
        <end position="10"/>
    </location>
</feature>
<dbReference type="Proteomes" id="UP000027138">
    <property type="component" value="Unassembled WGS sequence"/>
</dbReference>
<gene>
    <name evidence="2" type="ORF">JCGZ_20919</name>
</gene>
<dbReference type="GO" id="GO:1990429">
    <property type="term" value="C:peroxisomal importomer complex"/>
    <property type="evidence" value="ECO:0007669"/>
    <property type="project" value="TreeGrafter"/>
</dbReference>
<organism evidence="2 3">
    <name type="scientific">Jatropha curcas</name>
    <name type="common">Barbados nut</name>
    <dbReference type="NCBI Taxonomy" id="180498"/>
    <lineage>
        <taxon>Eukaryota</taxon>
        <taxon>Viridiplantae</taxon>
        <taxon>Streptophyta</taxon>
        <taxon>Embryophyta</taxon>
        <taxon>Tracheophyta</taxon>
        <taxon>Spermatophyta</taxon>
        <taxon>Magnoliopsida</taxon>
        <taxon>eudicotyledons</taxon>
        <taxon>Gunneridae</taxon>
        <taxon>Pentapetalae</taxon>
        <taxon>rosids</taxon>
        <taxon>fabids</taxon>
        <taxon>Malpighiales</taxon>
        <taxon>Euphorbiaceae</taxon>
        <taxon>Crotonoideae</taxon>
        <taxon>Jatropheae</taxon>
        <taxon>Jatropha</taxon>
    </lineage>
</organism>
<evidence type="ECO:0000313" key="3">
    <source>
        <dbReference type="Proteomes" id="UP000027138"/>
    </source>
</evidence>
<dbReference type="STRING" id="180498.A0A067LI52"/>
<keyword evidence="3" id="KW-1185">Reference proteome</keyword>
<dbReference type="OrthoDB" id="514567at2759"/>
<sequence length="263" mass="28400">MGEANKPPPKPWERAGVPSGSSPFKPPSTGSTNDVVEASGTAKPAETVASLGRNAMVNNRTSVRRPIPVRPWEYNYDARNYGGLYGSYGGLGETTYNGLYQGGGFGGIYGPGMYGGGMYNGGFGGPVGGYRMGMDGPYRAHDPSDPHGAPSSPPGFWISLLQMMQRVVNCFGHISILIDQHTQALHTFMSALLQLFDLSGMLYGELARFVFRLLGFRKKRQKVDPPGPTGLSPPAPENQHQSEGTKTSPSRTWDIVWENDAKK</sequence>
<name>A0A067LI52_JATCU</name>